<comment type="caution">
    <text evidence="7">The sequence shown here is derived from an EMBL/GenBank/DDBJ whole genome shotgun (WGS) entry which is preliminary data.</text>
</comment>
<dbReference type="EMBL" id="BHZC01000001">
    <property type="protein sequence ID" value="GCD35600.1"/>
    <property type="molecule type" value="Genomic_DNA"/>
</dbReference>
<organism evidence="7 8">
    <name type="scientific">Streptomyces chrestomyceticus JCM 4735</name>
    <dbReference type="NCBI Taxonomy" id="1306181"/>
    <lineage>
        <taxon>Bacteria</taxon>
        <taxon>Bacillati</taxon>
        <taxon>Actinomycetota</taxon>
        <taxon>Actinomycetes</taxon>
        <taxon>Kitasatosporales</taxon>
        <taxon>Streptomycetaceae</taxon>
        <taxon>Streptomyces</taxon>
    </lineage>
</organism>
<evidence type="ECO:0000256" key="4">
    <source>
        <dbReference type="ARBA" id="ARBA00023172"/>
    </source>
</evidence>
<reference evidence="7 8" key="1">
    <citation type="submission" date="2018-11" db="EMBL/GenBank/DDBJ databases">
        <title>Whole genome sequence of Streptomyces chrestomyceticus NBRC 13444(T).</title>
        <authorList>
            <person name="Komaki H."/>
            <person name="Tamura T."/>
        </authorList>
    </citation>
    <scope>NUCLEOTIDE SEQUENCE [LARGE SCALE GENOMIC DNA]</scope>
    <source>
        <strain evidence="7 8">NBRC 13444</strain>
    </source>
</reference>
<dbReference type="Proteomes" id="UP000287830">
    <property type="component" value="Unassembled WGS sequence"/>
</dbReference>
<evidence type="ECO:0000256" key="5">
    <source>
        <dbReference type="SAM" id="MobiDB-lite"/>
    </source>
</evidence>
<dbReference type="InterPro" id="IPR010998">
    <property type="entry name" value="Integrase_recombinase_N"/>
</dbReference>
<dbReference type="SUPFAM" id="SSF56349">
    <property type="entry name" value="DNA breaking-rejoining enzymes"/>
    <property type="match status" value="1"/>
</dbReference>
<dbReference type="InterPro" id="IPR050090">
    <property type="entry name" value="Tyrosine_recombinase_XerCD"/>
</dbReference>
<dbReference type="Gene3D" id="1.10.150.130">
    <property type="match status" value="1"/>
</dbReference>
<feature type="region of interest" description="Disordered" evidence="5">
    <location>
        <begin position="499"/>
        <end position="542"/>
    </location>
</feature>
<dbReference type="PROSITE" id="PS51898">
    <property type="entry name" value="TYR_RECOMBINASE"/>
    <property type="match status" value="1"/>
</dbReference>
<dbReference type="GeneID" id="95622264"/>
<keyword evidence="4" id="KW-0233">DNA recombination</keyword>
<dbReference type="PANTHER" id="PTHR30349">
    <property type="entry name" value="PHAGE INTEGRASE-RELATED"/>
    <property type="match status" value="1"/>
</dbReference>
<dbReference type="Pfam" id="PF14659">
    <property type="entry name" value="Phage_int_SAM_3"/>
    <property type="match status" value="1"/>
</dbReference>
<keyword evidence="3" id="KW-0238">DNA-binding</keyword>
<evidence type="ECO:0000256" key="2">
    <source>
        <dbReference type="ARBA" id="ARBA00022908"/>
    </source>
</evidence>
<dbReference type="Gene3D" id="1.10.443.10">
    <property type="entry name" value="Intergrase catalytic core"/>
    <property type="match status" value="1"/>
</dbReference>
<proteinExistence type="inferred from homology"/>
<dbReference type="InterPro" id="IPR028259">
    <property type="entry name" value="AP2-like_int_N"/>
</dbReference>
<evidence type="ECO:0000256" key="1">
    <source>
        <dbReference type="ARBA" id="ARBA00008857"/>
    </source>
</evidence>
<feature type="region of interest" description="Disordered" evidence="5">
    <location>
        <begin position="205"/>
        <end position="224"/>
    </location>
</feature>
<dbReference type="CDD" id="cd01189">
    <property type="entry name" value="INT_ICEBs1_C_like"/>
    <property type="match status" value="1"/>
</dbReference>
<dbReference type="GO" id="GO:0015074">
    <property type="term" value="P:DNA integration"/>
    <property type="evidence" value="ECO:0007669"/>
    <property type="project" value="UniProtKB-KW"/>
</dbReference>
<dbReference type="GO" id="GO:0003677">
    <property type="term" value="F:DNA binding"/>
    <property type="evidence" value="ECO:0007669"/>
    <property type="project" value="UniProtKB-KW"/>
</dbReference>
<evidence type="ECO:0000313" key="7">
    <source>
        <dbReference type="EMBL" id="GCD35600.1"/>
    </source>
</evidence>
<feature type="compositionally biased region" description="Basic and acidic residues" evidence="5">
    <location>
        <begin position="19"/>
        <end position="42"/>
    </location>
</feature>
<feature type="domain" description="Tyr recombinase" evidence="6">
    <location>
        <begin position="279"/>
        <end position="488"/>
    </location>
</feature>
<keyword evidence="2" id="KW-0229">DNA integration</keyword>
<dbReference type="RefSeq" id="WP_167515117.1">
    <property type="nucleotide sequence ID" value="NZ_BHZC01000001.1"/>
</dbReference>
<dbReference type="GO" id="GO:0006310">
    <property type="term" value="P:DNA recombination"/>
    <property type="evidence" value="ECO:0007669"/>
    <property type="project" value="UniProtKB-KW"/>
</dbReference>
<feature type="region of interest" description="Disordered" evidence="5">
    <location>
        <begin position="57"/>
        <end position="79"/>
    </location>
</feature>
<comment type="similarity">
    <text evidence="1">Belongs to the 'phage' integrase family.</text>
</comment>
<feature type="compositionally biased region" description="Basic and acidic residues" evidence="5">
    <location>
        <begin position="205"/>
        <end position="217"/>
    </location>
</feature>
<dbReference type="Pfam" id="PF14657">
    <property type="entry name" value="Arm-DNA-bind_4"/>
    <property type="match status" value="1"/>
</dbReference>
<sequence length="542" mass="60887">MFDGTTYKRCSCTEPVLDDAGRPVLRPDGKPKRREIGSACPDLKKRDHGSWAYYLNLPDGPRGERRRPRKSGFRTQTDAKEAAQKLWDEAQGGVDIDSKETVAQYLRRWLRQRVDLKRSTRKDYEDYVERIFIPALGHLPLRQLRKRHVQEMFEEIWALNESKAANRLAAQQAKAECDDAHRAWKSAPKPRPPHLRQRWDEAKAALREARQKPRRETGPGTQKKFKDTLSAALDAAVAEKLITENFTKGVVLPKYERPEALVWTDERVARWRETGEIPGPVMVWTPQQTGQFLDGATGHRMYPMWHLAVFRATRRGETVGLPWTETDLEAGTIKVVEQLVKGRTYSEVWEDTPKSRSGRRTVTLDDVTRALLRAVRQAQRTEREAWEAKHLAEPEKYGPYVNSGRVFTTEDGSPHNPDNVSQAFDRLVKRLGLPPIRLHDLRHCAASLSLAAGLSMKAIQALLGHSNYSLTADTYTSLMPQFDQAAANAPVTLVPRANATEDSTAPKLTLVVSAPEPEEPGAGGDGQDGGDGRSAPCQVMSA</sequence>
<dbReference type="InterPro" id="IPR004107">
    <property type="entry name" value="Integrase_SAM-like_N"/>
</dbReference>
<accession>A0A7U9PYE0</accession>
<evidence type="ECO:0000259" key="6">
    <source>
        <dbReference type="PROSITE" id="PS51898"/>
    </source>
</evidence>
<protein>
    <submittedName>
        <fullName evidence="7">Site-specific integrase</fullName>
    </submittedName>
</protein>
<dbReference type="Pfam" id="PF00589">
    <property type="entry name" value="Phage_integrase"/>
    <property type="match status" value="1"/>
</dbReference>
<dbReference type="AlphaFoldDB" id="A0A7U9PYE0"/>
<dbReference type="PANTHER" id="PTHR30349:SF64">
    <property type="entry name" value="PROPHAGE INTEGRASE INTD-RELATED"/>
    <property type="match status" value="1"/>
</dbReference>
<dbReference type="InterPro" id="IPR011010">
    <property type="entry name" value="DNA_brk_join_enz"/>
</dbReference>
<feature type="region of interest" description="Disordered" evidence="5">
    <location>
        <begin position="18"/>
        <end position="42"/>
    </location>
</feature>
<evidence type="ECO:0000313" key="8">
    <source>
        <dbReference type="Proteomes" id="UP000287830"/>
    </source>
</evidence>
<gene>
    <name evidence="7" type="ORF">OEIGOIKO_03346</name>
</gene>
<dbReference type="InterPro" id="IPR013762">
    <property type="entry name" value="Integrase-like_cat_sf"/>
</dbReference>
<evidence type="ECO:0000256" key="3">
    <source>
        <dbReference type="ARBA" id="ARBA00023125"/>
    </source>
</evidence>
<dbReference type="InterPro" id="IPR002104">
    <property type="entry name" value="Integrase_catalytic"/>
</dbReference>
<name>A0A7U9PYE0_9ACTN</name>